<keyword evidence="14" id="KW-1185">Reference proteome</keyword>
<dbReference type="SUPFAM" id="SSF53955">
    <property type="entry name" value="Lysozyme-like"/>
    <property type="match status" value="1"/>
</dbReference>
<evidence type="ECO:0000256" key="8">
    <source>
        <dbReference type="ARBA" id="ARBA00022989"/>
    </source>
</evidence>
<evidence type="ECO:0000256" key="9">
    <source>
        <dbReference type="ARBA" id="ARBA00023136"/>
    </source>
</evidence>
<reference evidence="13 14" key="1">
    <citation type="submission" date="2021-01" db="EMBL/GenBank/DDBJ databases">
        <title>Aequorivita sp. strain KX20305, a bacterium isolated from the sediment collected at a cold seep field in South China Sea.</title>
        <authorList>
            <person name="Zhang H."/>
            <person name="Li C."/>
        </authorList>
    </citation>
    <scope>NUCLEOTIDE SEQUENCE [LARGE SCALE GENOMIC DNA]</scope>
    <source>
        <strain evidence="13 14">KX20305</strain>
    </source>
</reference>
<dbReference type="InterPro" id="IPR011812">
    <property type="entry name" value="Pep_trsgly"/>
</dbReference>
<evidence type="ECO:0000259" key="12">
    <source>
        <dbReference type="Pfam" id="PF00912"/>
    </source>
</evidence>
<dbReference type="Gene3D" id="1.10.3810.10">
    <property type="entry name" value="Biosynthetic peptidoglycan transglycosylase-like"/>
    <property type="match status" value="1"/>
</dbReference>
<proteinExistence type="predicted"/>
<keyword evidence="10" id="KW-0961">Cell wall biogenesis/degradation</keyword>
<evidence type="ECO:0000256" key="11">
    <source>
        <dbReference type="SAM" id="Phobius"/>
    </source>
</evidence>
<keyword evidence="4" id="KW-0808">Transferase</keyword>
<keyword evidence="1" id="KW-1003">Cell membrane</keyword>
<dbReference type="RefSeq" id="WP_202336262.1">
    <property type="nucleotide sequence ID" value="NZ_CP068439.1"/>
</dbReference>
<dbReference type="Proteomes" id="UP000629420">
    <property type="component" value="Chromosome"/>
</dbReference>
<keyword evidence="6" id="KW-0133">Cell shape</keyword>
<feature type="domain" description="Glycosyl transferase family 51" evidence="12">
    <location>
        <begin position="225"/>
        <end position="362"/>
    </location>
</feature>
<organism evidence="13 14">
    <name type="scientific">Aequorivita iocasae</name>
    <dbReference type="NCBI Taxonomy" id="2803865"/>
    <lineage>
        <taxon>Bacteria</taxon>
        <taxon>Pseudomonadati</taxon>
        <taxon>Bacteroidota</taxon>
        <taxon>Flavobacteriia</taxon>
        <taxon>Flavobacteriales</taxon>
        <taxon>Flavobacteriaceae</taxon>
        <taxon>Aequorivita</taxon>
    </lineage>
</organism>
<dbReference type="InterPro" id="IPR036950">
    <property type="entry name" value="PBP_transglycosylase"/>
</dbReference>
<keyword evidence="9 11" id="KW-0472">Membrane</keyword>
<dbReference type="EMBL" id="CP068439">
    <property type="protein sequence ID" value="QQX76458.1"/>
    <property type="molecule type" value="Genomic_DNA"/>
</dbReference>
<dbReference type="Pfam" id="PF00912">
    <property type="entry name" value="Transgly"/>
    <property type="match status" value="1"/>
</dbReference>
<dbReference type="PANTHER" id="PTHR30400:SF0">
    <property type="entry name" value="BIOSYNTHETIC PEPTIDOGLYCAN TRANSGLYCOSYLASE"/>
    <property type="match status" value="1"/>
</dbReference>
<evidence type="ECO:0000256" key="3">
    <source>
        <dbReference type="ARBA" id="ARBA00022676"/>
    </source>
</evidence>
<evidence type="ECO:0000256" key="4">
    <source>
        <dbReference type="ARBA" id="ARBA00022679"/>
    </source>
</evidence>
<evidence type="ECO:0000256" key="2">
    <source>
        <dbReference type="ARBA" id="ARBA00022519"/>
    </source>
</evidence>
<keyword evidence="2" id="KW-0997">Cell inner membrane</keyword>
<evidence type="ECO:0000313" key="14">
    <source>
        <dbReference type="Proteomes" id="UP000629420"/>
    </source>
</evidence>
<evidence type="ECO:0000256" key="1">
    <source>
        <dbReference type="ARBA" id="ARBA00022475"/>
    </source>
</evidence>
<evidence type="ECO:0000256" key="5">
    <source>
        <dbReference type="ARBA" id="ARBA00022692"/>
    </source>
</evidence>
<gene>
    <name evidence="13" type="ORF">JK629_14210</name>
</gene>
<evidence type="ECO:0000256" key="6">
    <source>
        <dbReference type="ARBA" id="ARBA00022960"/>
    </source>
</evidence>
<dbReference type="InterPro" id="IPR001264">
    <property type="entry name" value="Glyco_trans_51"/>
</dbReference>
<keyword evidence="7" id="KW-0573">Peptidoglycan synthesis</keyword>
<dbReference type="PANTHER" id="PTHR30400">
    <property type="entry name" value="MONOFUNCTIONAL BIOSYNTHETIC PEPTIDOGLYCAN TRANSGLYCOSYLASE"/>
    <property type="match status" value="1"/>
</dbReference>
<protein>
    <submittedName>
        <fullName evidence="13">Transglycosylase domain-containing protein</fullName>
    </submittedName>
</protein>
<accession>A0ABX7DR23</accession>
<evidence type="ECO:0000256" key="10">
    <source>
        <dbReference type="ARBA" id="ARBA00023316"/>
    </source>
</evidence>
<evidence type="ECO:0000256" key="7">
    <source>
        <dbReference type="ARBA" id="ARBA00022984"/>
    </source>
</evidence>
<feature type="transmembrane region" description="Helical" evidence="11">
    <location>
        <begin position="21"/>
        <end position="42"/>
    </location>
</feature>
<dbReference type="InterPro" id="IPR023346">
    <property type="entry name" value="Lysozyme-like_dom_sf"/>
</dbReference>
<keyword evidence="8 11" id="KW-1133">Transmembrane helix</keyword>
<keyword evidence="5 11" id="KW-0812">Transmembrane</keyword>
<keyword evidence="3" id="KW-0328">Glycosyltransferase</keyword>
<name>A0ABX7DR23_9FLAO</name>
<evidence type="ECO:0000313" key="13">
    <source>
        <dbReference type="EMBL" id="QQX76458.1"/>
    </source>
</evidence>
<sequence>MICSLYSYFIKIVDFFLTKEVFSSIFSGIITGLFLGIVFFVIKDYLSKKNNISGRWLMYETIYNSDYNPYIGMKLVSTINVLHSDKNVQGTGEKVSEITLKAGLKDYVAKERTKFKINGDYEWHLARKNRLKFIYEHTNNNGRQISSFVFLKNVKKDRFEGWFISEAANSTGTITLIKQDVAVFGKGFLFFTATIISKILNVSLVENIEHHFLKYYARSKYFKKENPNFTKILVGIEDPKFKTHKGFVAKSLIRGFLSRFKIVRKKFNLIKSGGSTITMQLARTLFIKDYNKKWRRKILEIIFALYLEKILTKNEILNLYLSSARFHPKINGIKNAIKHHNFNRYEDLSNEESFFLIERLSSIKENYSLKRVKLLLRKITGQPLTINYRHLLSLYSSSGYKRIK</sequence>